<dbReference type="Proteomes" id="UP000054477">
    <property type="component" value="Unassembled WGS sequence"/>
</dbReference>
<evidence type="ECO:0000313" key="2">
    <source>
        <dbReference type="Proteomes" id="UP000054477"/>
    </source>
</evidence>
<protein>
    <submittedName>
        <fullName evidence="1">Uncharacterized protein</fullName>
    </submittedName>
</protein>
<accession>A0A0C9WP35</accession>
<reference evidence="1 2" key="1">
    <citation type="submission" date="2014-04" db="EMBL/GenBank/DDBJ databases">
        <authorList>
            <consortium name="DOE Joint Genome Institute"/>
            <person name="Kuo A."/>
            <person name="Kohler A."/>
            <person name="Nagy L.G."/>
            <person name="Floudas D."/>
            <person name="Copeland A."/>
            <person name="Barry K.W."/>
            <person name="Cichocki N."/>
            <person name="Veneault-Fourrey C."/>
            <person name="LaButti K."/>
            <person name="Lindquist E.A."/>
            <person name="Lipzen A."/>
            <person name="Lundell T."/>
            <person name="Morin E."/>
            <person name="Murat C."/>
            <person name="Sun H."/>
            <person name="Tunlid A."/>
            <person name="Henrissat B."/>
            <person name="Grigoriev I.V."/>
            <person name="Hibbett D.S."/>
            <person name="Martin F."/>
            <person name="Nordberg H.P."/>
            <person name="Cantor M.N."/>
            <person name="Hua S.X."/>
        </authorList>
    </citation>
    <scope>NUCLEOTIDE SEQUENCE [LARGE SCALE GENOMIC DNA]</scope>
    <source>
        <strain evidence="1 2">LaAM-08-1</strain>
    </source>
</reference>
<organism evidence="1 2">
    <name type="scientific">Laccaria amethystina LaAM-08-1</name>
    <dbReference type="NCBI Taxonomy" id="1095629"/>
    <lineage>
        <taxon>Eukaryota</taxon>
        <taxon>Fungi</taxon>
        <taxon>Dikarya</taxon>
        <taxon>Basidiomycota</taxon>
        <taxon>Agaricomycotina</taxon>
        <taxon>Agaricomycetes</taxon>
        <taxon>Agaricomycetidae</taxon>
        <taxon>Agaricales</taxon>
        <taxon>Agaricineae</taxon>
        <taxon>Hydnangiaceae</taxon>
        <taxon>Laccaria</taxon>
    </lineage>
</organism>
<reference evidence="2" key="2">
    <citation type="submission" date="2015-01" db="EMBL/GenBank/DDBJ databases">
        <title>Evolutionary Origins and Diversification of the Mycorrhizal Mutualists.</title>
        <authorList>
            <consortium name="DOE Joint Genome Institute"/>
            <consortium name="Mycorrhizal Genomics Consortium"/>
            <person name="Kohler A."/>
            <person name="Kuo A."/>
            <person name="Nagy L.G."/>
            <person name="Floudas D."/>
            <person name="Copeland A."/>
            <person name="Barry K.W."/>
            <person name="Cichocki N."/>
            <person name="Veneault-Fourrey C."/>
            <person name="LaButti K."/>
            <person name="Lindquist E.A."/>
            <person name="Lipzen A."/>
            <person name="Lundell T."/>
            <person name="Morin E."/>
            <person name="Murat C."/>
            <person name="Riley R."/>
            <person name="Ohm R."/>
            <person name="Sun H."/>
            <person name="Tunlid A."/>
            <person name="Henrissat B."/>
            <person name="Grigoriev I.V."/>
            <person name="Hibbett D.S."/>
            <person name="Martin F."/>
        </authorList>
    </citation>
    <scope>NUCLEOTIDE SEQUENCE [LARGE SCALE GENOMIC DNA]</scope>
    <source>
        <strain evidence="2">LaAM-08-1</strain>
    </source>
</reference>
<gene>
    <name evidence="1" type="ORF">K443DRAFT_31646</name>
</gene>
<feature type="non-terminal residue" evidence="1">
    <location>
        <position position="1"/>
    </location>
</feature>
<sequence>KPLIFRNVPSSVISLKFCGLSLGPVKSGFLPQKKKTVDCNRSEPLPKFDGLQLNQL</sequence>
<feature type="non-terminal residue" evidence="1">
    <location>
        <position position="56"/>
    </location>
</feature>
<dbReference type="HOGENOM" id="CLU_3019884_0_0_1"/>
<keyword evidence="2" id="KW-1185">Reference proteome</keyword>
<name>A0A0C9WP35_9AGAR</name>
<evidence type="ECO:0000313" key="1">
    <source>
        <dbReference type="EMBL" id="KIJ99614.1"/>
    </source>
</evidence>
<dbReference type="EMBL" id="KN838643">
    <property type="protein sequence ID" value="KIJ99614.1"/>
    <property type="molecule type" value="Genomic_DNA"/>
</dbReference>
<dbReference type="AlphaFoldDB" id="A0A0C9WP35"/>
<proteinExistence type="predicted"/>